<dbReference type="RefSeq" id="WP_090227672.1">
    <property type="nucleotide sequence ID" value="NZ_FOZP01000006.1"/>
</dbReference>
<keyword evidence="1" id="KW-0963">Cytoplasm</keyword>
<evidence type="ECO:0000256" key="2">
    <source>
        <dbReference type="ARBA" id="ARBA00023270"/>
    </source>
</evidence>
<dbReference type="OrthoDB" id="9778711at2"/>
<sequence>MNKININQYLDSTYLKTAKQANISEEETKKNVQALINEAIENDFKLAMIRPEYVAMAREMISKANANVLIGTVIGFHEGTYTTDEKLKEASQAVKDDVDELDYVVNYTAFKEEKINLVKAEVFKGTKLALDANKVAKWIIEIAALTNEEIITLTQLIRDVVLENFGEENAAKVFVKSSTGFFKTDEGKPNGATFEAMELIVENAKPLPAKAAGGVRNYDDAVKMVEMGVTRIGTSSAKLIADGGKAEAGY</sequence>
<accession>A0A1I6RLC2</accession>
<evidence type="ECO:0000313" key="4">
    <source>
        <dbReference type="EMBL" id="SFS65444.1"/>
    </source>
</evidence>
<organism evidence="4 5">
    <name type="scientific">Lutibacter maritimus</name>
    <dbReference type="NCBI Taxonomy" id="593133"/>
    <lineage>
        <taxon>Bacteria</taxon>
        <taxon>Pseudomonadati</taxon>
        <taxon>Bacteroidota</taxon>
        <taxon>Flavobacteriia</taxon>
        <taxon>Flavobacteriales</taxon>
        <taxon>Flavobacteriaceae</taxon>
        <taxon>Lutibacter</taxon>
    </lineage>
</organism>
<dbReference type="SUPFAM" id="SSF51569">
    <property type="entry name" value="Aldolase"/>
    <property type="match status" value="1"/>
</dbReference>
<name>A0A1I6RLC2_9FLAO</name>
<dbReference type="PANTHER" id="PTHR10889:SF1">
    <property type="entry name" value="DEOXYRIBOSE-PHOSPHATE ALDOLASE"/>
    <property type="match status" value="1"/>
</dbReference>
<evidence type="ECO:0000313" key="5">
    <source>
        <dbReference type="Proteomes" id="UP000199312"/>
    </source>
</evidence>
<evidence type="ECO:0000256" key="1">
    <source>
        <dbReference type="ARBA" id="ARBA00022490"/>
    </source>
</evidence>
<dbReference type="GO" id="GO:0004139">
    <property type="term" value="F:deoxyribose-phosphate aldolase activity"/>
    <property type="evidence" value="ECO:0007669"/>
    <property type="project" value="UniProtKB-UniRule"/>
</dbReference>
<keyword evidence="5" id="KW-1185">Reference proteome</keyword>
<dbReference type="EC" id="4.1.2.4" evidence="3"/>
<reference evidence="5" key="1">
    <citation type="submission" date="2016-10" db="EMBL/GenBank/DDBJ databases">
        <authorList>
            <person name="Varghese N."/>
            <person name="Submissions S."/>
        </authorList>
    </citation>
    <scope>NUCLEOTIDE SEQUENCE [LARGE SCALE GENOMIC DNA]</scope>
    <source>
        <strain evidence="5">DSM 24450</strain>
    </source>
</reference>
<dbReference type="Gene3D" id="3.20.20.70">
    <property type="entry name" value="Aldolase class I"/>
    <property type="match status" value="1"/>
</dbReference>
<dbReference type="AlphaFoldDB" id="A0A1I6RLC2"/>
<dbReference type="NCBIfam" id="TIGR00126">
    <property type="entry name" value="deoC"/>
    <property type="match status" value="1"/>
</dbReference>
<dbReference type="InterPro" id="IPR013785">
    <property type="entry name" value="Aldolase_TIM"/>
</dbReference>
<dbReference type="PANTHER" id="PTHR10889">
    <property type="entry name" value="DEOXYRIBOSE-PHOSPHATE ALDOLASE"/>
    <property type="match status" value="1"/>
</dbReference>
<dbReference type="PIRSF" id="PIRSF001357">
    <property type="entry name" value="DeoC"/>
    <property type="match status" value="1"/>
</dbReference>
<keyword evidence="2" id="KW-0704">Schiff base</keyword>
<dbReference type="STRING" id="593133.SAMN04488006_2594"/>
<dbReference type="GO" id="GO:0016052">
    <property type="term" value="P:carbohydrate catabolic process"/>
    <property type="evidence" value="ECO:0007669"/>
    <property type="project" value="TreeGrafter"/>
</dbReference>
<dbReference type="SMART" id="SM01133">
    <property type="entry name" value="DeoC"/>
    <property type="match status" value="1"/>
</dbReference>
<dbReference type="EMBL" id="FOZP01000006">
    <property type="protein sequence ID" value="SFS65444.1"/>
    <property type="molecule type" value="Genomic_DNA"/>
</dbReference>
<evidence type="ECO:0000256" key="3">
    <source>
        <dbReference type="NCBIfam" id="TIGR00126"/>
    </source>
</evidence>
<dbReference type="GO" id="GO:0005737">
    <property type="term" value="C:cytoplasm"/>
    <property type="evidence" value="ECO:0007669"/>
    <property type="project" value="InterPro"/>
</dbReference>
<dbReference type="GO" id="GO:0009264">
    <property type="term" value="P:deoxyribonucleotide catabolic process"/>
    <property type="evidence" value="ECO:0007669"/>
    <property type="project" value="UniProtKB-UniRule"/>
</dbReference>
<protein>
    <recommendedName>
        <fullName evidence="3">Deoxyribose-phosphate aldolase</fullName>
        <ecNumber evidence="3">4.1.2.4</ecNumber>
    </recommendedName>
</protein>
<dbReference type="InterPro" id="IPR011343">
    <property type="entry name" value="DeoC"/>
</dbReference>
<proteinExistence type="predicted"/>
<dbReference type="Proteomes" id="UP000199312">
    <property type="component" value="Unassembled WGS sequence"/>
</dbReference>
<gene>
    <name evidence="4" type="ORF">SAMN04488006_2594</name>
</gene>
<dbReference type="InterPro" id="IPR002915">
    <property type="entry name" value="DeoC/FbaB/LacD_aldolase"/>
</dbReference>